<reference evidence="2" key="1">
    <citation type="submission" date="2020-08" db="EMBL/GenBank/DDBJ databases">
        <title>Multicomponent nature underlies the extraordinary mechanical properties of spider dragline silk.</title>
        <authorList>
            <person name="Kono N."/>
            <person name="Nakamura H."/>
            <person name="Mori M."/>
            <person name="Yoshida Y."/>
            <person name="Ohtoshi R."/>
            <person name="Malay A.D."/>
            <person name="Moran D.A.P."/>
            <person name="Tomita M."/>
            <person name="Numata K."/>
            <person name="Arakawa K."/>
        </authorList>
    </citation>
    <scope>NUCLEOTIDE SEQUENCE</scope>
</reference>
<evidence type="ECO:0000313" key="2">
    <source>
        <dbReference type="EMBL" id="GFY78852.1"/>
    </source>
</evidence>
<proteinExistence type="predicted"/>
<name>A0A8X6YVW7_9ARAC</name>
<dbReference type="AlphaFoldDB" id="A0A8X6YVW7"/>
<accession>A0A8X6YVW7</accession>
<feature type="region of interest" description="Disordered" evidence="1">
    <location>
        <begin position="39"/>
        <end position="58"/>
    </location>
</feature>
<protein>
    <submittedName>
        <fullName evidence="2">Uncharacterized protein</fullName>
    </submittedName>
</protein>
<evidence type="ECO:0000313" key="3">
    <source>
        <dbReference type="Proteomes" id="UP000886998"/>
    </source>
</evidence>
<dbReference type="OrthoDB" id="6435222at2759"/>
<organism evidence="2 3">
    <name type="scientific">Trichonephila inaurata madagascariensis</name>
    <dbReference type="NCBI Taxonomy" id="2747483"/>
    <lineage>
        <taxon>Eukaryota</taxon>
        <taxon>Metazoa</taxon>
        <taxon>Ecdysozoa</taxon>
        <taxon>Arthropoda</taxon>
        <taxon>Chelicerata</taxon>
        <taxon>Arachnida</taxon>
        <taxon>Araneae</taxon>
        <taxon>Araneomorphae</taxon>
        <taxon>Entelegynae</taxon>
        <taxon>Araneoidea</taxon>
        <taxon>Nephilidae</taxon>
        <taxon>Trichonephila</taxon>
        <taxon>Trichonephila inaurata</taxon>
    </lineage>
</organism>
<evidence type="ECO:0000256" key="1">
    <source>
        <dbReference type="SAM" id="MobiDB-lite"/>
    </source>
</evidence>
<gene>
    <name evidence="2" type="ORF">TNIN_185081</name>
</gene>
<comment type="caution">
    <text evidence="2">The sequence shown here is derived from an EMBL/GenBank/DDBJ whole genome shotgun (WGS) entry which is preliminary data.</text>
</comment>
<dbReference type="Proteomes" id="UP000886998">
    <property type="component" value="Unassembled WGS sequence"/>
</dbReference>
<sequence>MIRSLVGLFEELGSVANPPERDTYRNIRAENNVETVRQSVADDPSVTTRRRSSQMGISRTTLRRISKLDL</sequence>
<dbReference type="EMBL" id="BMAV01023246">
    <property type="protein sequence ID" value="GFY78852.1"/>
    <property type="molecule type" value="Genomic_DNA"/>
</dbReference>
<keyword evidence="3" id="KW-1185">Reference proteome</keyword>